<dbReference type="AlphaFoldDB" id="A0A914DG06"/>
<proteinExistence type="predicted"/>
<feature type="region of interest" description="Disordered" evidence="1">
    <location>
        <begin position="1"/>
        <end position="24"/>
    </location>
</feature>
<organism evidence="2 3">
    <name type="scientific">Acrobeloides nanus</name>
    <dbReference type="NCBI Taxonomy" id="290746"/>
    <lineage>
        <taxon>Eukaryota</taxon>
        <taxon>Metazoa</taxon>
        <taxon>Ecdysozoa</taxon>
        <taxon>Nematoda</taxon>
        <taxon>Chromadorea</taxon>
        <taxon>Rhabditida</taxon>
        <taxon>Tylenchina</taxon>
        <taxon>Cephalobomorpha</taxon>
        <taxon>Cephaloboidea</taxon>
        <taxon>Cephalobidae</taxon>
        <taxon>Acrobeloides</taxon>
    </lineage>
</organism>
<sequence>MHTSSHKGPSIHNSDAASSPIAEEDNFFAPEILEQLQKEFEENGLDVNDLNEIHQDVCIGPEFQIPPKKELDLTELLATIVKKFKSVNRLEEEQMKKKLNNYDIGGISKSLNEELEMEEEVRRNENDSNLGNGLQAMVLNPSMTSAQNNESRTRTSSEITPSLAMPKAYEINETAKIGECFEPPTSSKSSSSSKPILRSTLEQDLALSDDDEAPQFPQKENPKTLLRLP</sequence>
<dbReference type="WBParaSite" id="ACRNAN_scaffold26210.g26011.t1">
    <property type="protein sequence ID" value="ACRNAN_scaffold26210.g26011.t1"/>
    <property type="gene ID" value="ACRNAN_scaffold26210.g26011"/>
</dbReference>
<accession>A0A914DG06</accession>
<evidence type="ECO:0000313" key="2">
    <source>
        <dbReference type="Proteomes" id="UP000887540"/>
    </source>
</evidence>
<evidence type="ECO:0000256" key="1">
    <source>
        <dbReference type="SAM" id="MobiDB-lite"/>
    </source>
</evidence>
<keyword evidence="2" id="KW-1185">Reference proteome</keyword>
<feature type="compositionally biased region" description="Polar residues" evidence="1">
    <location>
        <begin position="1"/>
        <end position="17"/>
    </location>
</feature>
<feature type="region of interest" description="Disordered" evidence="1">
    <location>
        <begin position="178"/>
        <end position="229"/>
    </location>
</feature>
<reference evidence="3" key="1">
    <citation type="submission" date="2022-11" db="UniProtKB">
        <authorList>
            <consortium name="WormBaseParasite"/>
        </authorList>
    </citation>
    <scope>IDENTIFICATION</scope>
</reference>
<name>A0A914DG06_9BILA</name>
<dbReference type="Proteomes" id="UP000887540">
    <property type="component" value="Unplaced"/>
</dbReference>
<evidence type="ECO:0000313" key="3">
    <source>
        <dbReference type="WBParaSite" id="ACRNAN_scaffold26210.g26011.t1"/>
    </source>
</evidence>
<protein>
    <submittedName>
        <fullName evidence="3">Uncharacterized protein</fullName>
    </submittedName>
</protein>